<dbReference type="InterPro" id="IPR000914">
    <property type="entry name" value="SBP_5_dom"/>
</dbReference>
<dbReference type="RefSeq" id="WP_108639828.1">
    <property type="nucleotide sequence ID" value="NZ_QCYG01000002.1"/>
</dbReference>
<dbReference type="Proteomes" id="UP000244817">
    <property type="component" value="Unassembled WGS sequence"/>
</dbReference>
<dbReference type="PIRSF" id="PIRSF002741">
    <property type="entry name" value="MppA"/>
    <property type="match status" value="1"/>
</dbReference>
<dbReference type="PROSITE" id="PS51318">
    <property type="entry name" value="TAT"/>
    <property type="match status" value="1"/>
</dbReference>
<dbReference type="GO" id="GO:0015833">
    <property type="term" value="P:peptide transport"/>
    <property type="evidence" value="ECO:0007669"/>
    <property type="project" value="TreeGrafter"/>
</dbReference>
<comment type="caution">
    <text evidence="6">The sequence shown here is derived from an EMBL/GenBank/DDBJ whole genome shotgun (WGS) entry which is preliminary data.</text>
</comment>
<dbReference type="InterPro" id="IPR006311">
    <property type="entry name" value="TAT_signal"/>
</dbReference>
<reference evidence="6 7" key="1">
    <citation type="submission" date="2018-04" db="EMBL/GenBank/DDBJ databases">
        <title>Pelagivirga bohaiensis gen. nov., sp. nov., a bacterium isolated from the Bohai Sea.</title>
        <authorList>
            <person name="Ji X."/>
        </authorList>
    </citation>
    <scope>NUCLEOTIDE SEQUENCE [LARGE SCALE GENOMIC DNA]</scope>
    <source>
        <strain evidence="6 7">BH-SD16</strain>
    </source>
</reference>
<proteinExistence type="inferred from homology"/>
<keyword evidence="4" id="KW-0732">Signal</keyword>
<comment type="similarity">
    <text evidence="2">Belongs to the bacterial solute-binding protein 5 family.</text>
</comment>
<evidence type="ECO:0000259" key="5">
    <source>
        <dbReference type="Pfam" id="PF00496"/>
    </source>
</evidence>
<dbReference type="EMBL" id="QCYG01000002">
    <property type="protein sequence ID" value="PVA07786.1"/>
    <property type="molecule type" value="Genomic_DNA"/>
</dbReference>
<dbReference type="InterPro" id="IPR030678">
    <property type="entry name" value="Peptide/Ni-bd"/>
</dbReference>
<dbReference type="AlphaFoldDB" id="A0A2T7G042"/>
<accession>A0A2T7G042</accession>
<sequence length="529" mass="58499">MERNNKNTLTRRGFIGTGATLGAAAGLGALPFASSAIAESHVEGGILTARVYADISNLDPAFWTSEVDSLVIRCLFAHSMGYETGVDAFETKPVAMKSYEIIDETHIGFELNQGIMYSGDYGEMTAEDAKYSFERIADPELNSPYKEDWATLDHVEVTGKYTGVIVLTEPFAPLFTTTLPGVSGVILPQAAIEAAGGQFSVEPPVYSGPYRIKDWQPKTRLILERNPDWTLTDVAYDEIHLIPIEDPKTAELGFEAGDLDFAEISVSSIPRYMSNPPAGSTFERFDGLAYYWMGINELNDQLKDKNVRRAIQLAVDRKTVVDASSLGGAEPAAGIIAPALIGSREANLYDRDVEESKRLLEEAGVANSLNLTISIQQTAENLAAAQVIQANLAEVGIQVTINQYESGTYWSLGSKDEGDQYLDIQLFLMRFSMQPDPSWATMWFTPQQIGVWNWQGFDNAEFAELQEAAQIELDTEKRDEMYKRMQDLMEESGDFVFLNFVPVGSLVRDTVNPALRPDGVPVFYEFEPS</sequence>
<name>A0A2T7G042_9RHOB</name>
<dbReference type="NCBIfam" id="TIGR01409">
    <property type="entry name" value="TAT_signal_seq"/>
    <property type="match status" value="1"/>
</dbReference>
<dbReference type="PANTHER" id="PTHR30290">
    <property type="entry name" value="PERIPLASMIC BINDING COMPONENT OF ABC TRANSPORTER"/>
    <property type="match status" value="1"/>
</dbReference>
<dbReference type="GO" id="GO:0030288">
    <property type="term" value="C:outer membrane-bounded periplasmic space"/>
    <property type="evidence" value="ECO:0007669"/>
    <property type="project" value="UniProtKB-ARBA"/>
</dbReference>
<dbReference type="OrthoDB" id="9776599at2"/>
<protein>
    <submittedName>
        <fullName evidence="6">Peptide ABC transporter substrate-binding protein</fullName>
    </submittedName>
</protein>
<dbReference type="InterPro" id="IPR019546">
    <property type="entry name" value="TAT_signal_bac_arc"/>
</dbReference>
<keyword evidence="3" id="KW-0813">Transport</keyword>
<dbReference type="GO" id="GO:0043190">
    <property type="term" value="C:ATP-binding cassette (ABC) transporter complex"/>
    <property type="evidence" value="ECO:0007669"/>
    <property type="project" value="InterPro"/>
</dbReference>
<evidence type="ECO:0000256" key="2">
    <source>
        <dbReference type="ARBA" id="ARBA00005695"/>
    </source>
</evidence>
<comment type="subcellular location">
    <subcellularLocation>
        <location evidence="1">Periplasm</location>
    </subcellularLocation>
</comment>
<gene>
    <name evidence="6" type="ORF">DC363_03965</name>
</gene>
<dbReference type="Gene3D" id="3.10.105.10">
    <property type="entry name" value="Dipeptide-binding Protein, Domain 3"/>
    <property type="match status" value="1"/>
</dbReference>
<evidence type="ECO:0000313" key="7">
    <source>
        <dbReference type="Proteomes" id="UP000244817"/>
    </source>
</evidence>
<organism evidence="6 7">
    <name type="scientific">Thalassorhabdomicrobium marinisediminis</name>
    <dbReference type="NCBI Taxonomy" id="2170577"/>
    <lineage>
        <taxon>Bacteria</taxon>
        <taxon>Pseudomonadati</taxon>
        <taxon>Pseudomonadota</taxon>
        <taxon>Alphaproteobacteria</taxon>
        <taxon>Rhodobacterales</taxon>
        <taxon>Paracoccaceae</taxon>
        <taxon>Thalassorhabdomicrobium</taxon>
    </lineage>
</organism>
<evidence type="ECO:0000256" key="3">
    <source>
        <dbReference type="ARBA" id="ARBA00022448"/>
    </source>
</evidence>
<keyword evidence="7" id="KW-1185">Reference proteome</keyword>
<dbReference type="Gene3D" id="3.40.190.10">
    <property type="entry name" value="Periplasmic binding protein-like II"/>
    <property type="match status" value="1"/>
</dbReference>
<dbReference type="PANTHER" id="PTHR30290:SF9">
    <property type="entry name" value="OLIGOPEPTIDE-BINDING PROTEIN APPA"/>
    <property type="match status" value="1"/>
</dbReference>
<evidence type="ECO:0000256" key="1">
    <source>
        <dbReference type="ARBA" id="ARBA00004418"/>
    </source>
</evidence>
<dbReference type="SUPFAM" id="SSF53850">
    <property type="entry name" value="Periplasmic binding protein-like II"/>
    <property type="match status" value="1"/>
</dbReference>
<dbReference type="InterPro" id="IPR039424">
    <property type="entry name" value="SBP_5"/>
</dbReference>
<evidence type="ECO:0000313" key="6">
    <source>
        <dbReference type="EMBL" id="PVA07786.1"/>
    </source>
</evidence>
<feature type="domain" description="Solute-binding protein family 5" evidence="5">
    <location>
        <begin position="93"/>
        <end position="445"/>
    </location>
</feature>
<dbReference type="Pfam" id="PF00496">
    <property type="entry name" value="SBP_bac_5"/>
    <property type="match status" value="1"/>
</dbReference>
<dbReference type="GO" id="GO:1904680">
    <property type="term" value="F:peptide transmembrane transporter activity"/>
    <property type="evidence" value="ECO:0007669"/>
    <property type="project" value="TreeGrafter"/>
</dbReference>
<evidence type="ECO:0000256" key="4">
    <source>
        <dbReference type="ARBA" id="ARBA00022729"/>
    </source>
</evidence>